<keyword evidence="6" id="KW-0256">Endoplasmic reticulum</keyword>
<keyword evidence="7" id="KW-0732">Signal</keyword>
<accession>A0ABM3N3A8</accession>
<dbReference type="SUPFAM" id="SSF53474">
    <property type="entry name" value="alpha/beta-Hydrolases"/>
    <property type="match status" value="1"/>
</dbReference>
<evidence type="ECO:0000256" key="7">
    <source>
        <dbReference type="SAM" id="SignalP"/>
    </source>
</evidence>
<keyword evidence="6" id="KW-0472">Membrane</keyword>
<dbReference type="InterPro" id="IPR000639">
    <property type="entry name" value="Epox_hydrolase-like"/>
</dbReference>
<dbReference type="PRINTS" id="PR00412">
    <property type="entry name" value="EPOXHYDRLASE"/>
</dbReference>
<evidence type="ECO:0000313" key="10">
    <source>
        <dbReference type="RefSeq" id="XP_052758073.1"/>
    </source>
</evidence>
<reference evidence="10" key="1">
    <citation type="submission" date="2025-08" db="UniProtKB">
        <authorList>
            <consortium name="RefSeq"/>
        </authorList>
    </citation>
    <scope>IDENTIFICATION</scope>
    <source>
        <tissue evidence="10">Whole larvae</tissue>
    </source>
</reference>
<comment type="similarity">
    <text evidence="3 6">Belongs to the peptidase S33 family.</text>
</comment>
<dbReference type="InterPro" id="IPR016292">
    <property type="entry name" value="Epoxide_hydrolase"/>
</dbReference>
<keyword evidence="4 6" id="KW-0058">Aromatic hydrocarbons catabolism</keyword>
<evidence type="ECO:0000259" key="8">
    <source>
        <dbReference type="Pfam" id="PF06441"/>
    </source>
</evidence>
<evidence type="ECO:0000256" key="4">
    <source>
        <dbReference type="ARBA" id="ARBA00022797"/>
    </source>
</evidence>
<evidence type="ECO:0000256" key="2">
    <source>
        <dbReference type="ARBA" id="ARBA00004111"/>
    </source>
</evidence>
<proteinExistence type="inferred from homology"/>
<name>A0ABM3N3A8_GALME</name>
<sequence>MGRVVIILAVAAVAIAVLFALRCHQTPSSPPQLDLTEWWGPNELRGKVDNSIRPFQVKFEESVVNDLKSRLKNHRPFTAPLEGIGFEYGFNSKTLNTWVQYWAEKYPFSEREKFLNQFSQFKTNIQGLDIHFIRVKPKVPAGVQVVPILLMHGWPGSVREFYEVIPLLTRQTQGYDFAFEVIVPSLPGYGFSDAPVRPGLAAPQTAVIFKNLMNRLGFKKYYIQGGDWGAVVAGALATLFPDEVLGHHTNMPTARGGCTIVKTLIGAVFPSLVVDPEQADRMYPLSKAFSYILEESGYFHIQATKPDTVGVGLNDSPSGLLAYILEKFSTWTRREHRSAVDGKLEFRFTKDQLIDNLMIYWTTQSITTSVRYYAENFSNNNRELNIEGYKSAVPTWALQAKNELAFQSASILRERYPNLIKAVVLNDGGHFLAFELPKVFAEDVFRAVKAFREWHAKNRKTEL</sequence>
<comment type="function">
    <text evidence="6">Catalyzes juvenile hormone hydrolysis.</text>
</comment>
<dbReference type="PIRSF" id="PIRSF001112">
    <property type="entry name" value="Epoxide_hydrolase"/>
    <property type="match status" value="1"/>
</dbReference>
<dbReference type="PANTHER" id="PTHR21661">
    <property type="entry name" value="EPOXIDE HYDROLASE 1-RELATED"/>
    <property type="match status" value="1"/>
</dbReference>
<evidence type="ECO:0000256" key="6">
    <source>
        <dbReference type="PIRNR" id="PIRNR001112"/>
    </source>
</evidence>
<dbReference type="Gene3D" id="3.40.50.1820">
    <property type="entry name" value="alpha/beta hydrolase"/>
    <property type="match status" value="1"/>
</dbReference>
<evidence type="ECO:0000256" key="1">
    <source>
        <dbReference type="ARBA" id="ARBA00000221"/>
    </source>
</evidence>
<feature type="signal peptide" evidence="7">
    <location>
        <begin position="1"/>
        <end position="20"/>
    </location>
</feature>
<dbReference type="EC" id="3.3.2.9" evidence="6"/>
<organism evidence="9 10">
    <name type="scientific">Galleria mellonella</name>
    <name type="common">Greater wax moth</name>
    <dbReference type="NCBI Taxonomy" id="7137"/>
    <lineage>
        <taxon>Eukaryota</taxon>
        <taxon>Metazoa</taxon>
        <taxon>Ecdysozoa</taxon>
        <taxon>Arthropoda</taxon>
        <taxon>Hexapoda</taxon>
        <taxon>Insecta</taxon>
        <taxon>Pterygota</taxon>
        <taxon>Neoptera</taxon>
        <taxon>Endopterygota</taxon>
        <taxon>Lepidoptera</taxon>
        <taxon>Glossata</taxon>
        <taxon>Ditrysia</taxon>
        <taxon>Pyraloidea</taxon>
        <taxon>Pyralidae</taxon>
        <taxon>Galleriinae</taxon>
        <taxon>Galleria</taxon>
    </lineage>
</organism>
<evidence type="ECO:0000256" key="3">
    <source>
        <dbReference type="ARBA" id="ARBA00010088"/>
    </source>
</evidence>
<gene>
    <name evidence="10" type="primary">LOC113512275</name>
</gene>
<evidence type="ECO:0000313" key="9">
    <source>
        <dbReference type="Proteomes" id="UP001652740"/>
    </source>
</evidence>
<protein>
    <recommendedName>
        <fullName evidence="6">Epoxide hydrolase</fullName>
        <ecNumber evidence="6">3.3.2.9</ecNumber>
    </recommendedName>
</protein>
<feature type="domain" description="Epoxide hydrolase N-terminal" evidence="8">
    <location>
        <begin position="52"/>
        <end position="161"/>
    </location>
</feature>
<dbReference type="PANTHER" id="PTHR21661:SF35">
    <property type="entry name" value="EPOXIDE HYDROLASE"/>
    <property type="match status" value="1"/>
</dbReference>
<dbReference type="Pfam" id="PF06441">
    <property type="entry name" value="EHN"/>
    <property type="match status" value="1"/>
</dbReference>
<comment type="catalytic activity">
    <reaction evidence="6">
        <text>cis-stilbene oxide + H2O = (1R,2R)-hydrobenzoin</text>
        <dbReference type="Rhea" id="RHEA:23900"/>
        <dbReference type="ChEBI" id="CHEBI:15377"/>
        <dbReference type="ChEBI" id="CHEBI:50004"/>
        <dbReference type="ChEBI" id="CHEBI:50014"/>
        <dbReference type="EC" id="3.3.2.9"/>
    </reaction>
</comment>
<keyword evidence="9" id="KW-1185">Reference proteome</keyword>
<comment type="catalytic activity">
    <reaction evidence="1 6">
        <text>1-(4-methoxyphenyl)-N-methyl-N-[(3-methyloxetan-3-yl)methyl]methanamine + H2O = 2-{[(4-methoxybenzyl)(methyl)amino]methyl}-2-methylpropane-1,3-diol</text>
        <dbReference type="Rhea" id="RHEA:55764"/>
        <dbReference type="ChEBI" id="CHEBI:15377"/>
        <dbReference type="ChEBI" id="CHEBI:139161"/>
        <dbReference type="ChEBI" id="CHEBI:139164"/>
        <dbReference type="EC" id="3.3.2.9"/>
    </reaction>
</comment>
<dbReference type="Proteomes" id="UP001652740">
    <property type="component" value="Unplaced"/>
</dbReference>
<keyword evidence="5 6" id="KW-0378">Hydrolase</keyword>
<dbReference type="RefSeq" id="XP_052758073.1">
    <property type="nucleotide sequence ID" value="XM_052902113.1"/>
</dbReference>
<dbReference type="GeneID" id="113512275"/>
<comment type="subcellular location">
    <subcellularLocation>
        <location evidence="6">Endoplasmic reticulum membrane</location>
    </subcellularLocation>
    <subcellularLocation>
        <location evidence="2">Microsome membrane</location>
        <topology evidence="2">Single-pass membrane protein</topology>
    </subcellularLocation>
</comment>
<evidence type="ECO:0000256" key="5">
    <source>
        <dbReference type="ARBA" id="ARBA00022801"/>
    </source>
</evidence>
<dbReference type="InterPro" id="IPR010497">
    <property type="entry name" value="Epoxide_hydro_N"/>
</dbReference>
<feature type="chain" id="PRO_5045627965" description="Epoxide hydrolase" evidence="7">
    <location>
        <begin position="21"/>
        <end position="463"/>
    </location>
</feature>
<dbReference type="InterPro" id="IPR029058">
    <property type="entry name" value="AB_hydrolase_fold"/>
</dbReference>